<evidence type="ECO:0008006" key="4">
    <source>
        <dbReference type="Google" id="ProtNLM"/>
    </source>
</evidence>
<dbReference type="SUPFAM" id="SSF53474">
    <property type="entry name" value="alpha/beta-Hydrolases"/>
    <property type="match status" value="1"/>
</dbReference>
<feature type="transmembrane region" description="Helical" evidence="1">
    <location>
        <begin position="106"/>
        <end position="123"/>
    </location>
</feature>
<dbReference type="InterPro" id="IPR017395">
    <property type="entry name" value="Chlorophyllase-like"/>
</dbReference>
<evidence type="ECO:0000313" key="3">
    <source>
        <dbReference type="Proteomes" id="UP001157114"/>
    </source>
</evidence>
<reference evidence="2 3" key="1">
    <citation type="submission" date="2023-03" db="EMBL/GenBank/DDBJ databases">
        <title>Draft genome sequence of the bacteria which degrade cell wall of Tricholomamatutake.</title>
        <authorList>
            <person name="Konishi Y."/>
            <person name="Fukuta Y."/>
            <person name="Shirasaka N."/>
        </authorList>
    </citation>
    <scope>NUCLEOTIDE SEQUENCE [LARGE SCALE GENOMIC DNA]</scope>
    <source>
        <strain evidence="3">mu1</strain>
    </source>
</reference>
<keyword evidence="1" id="KW-1133">Transmembrane helix</keyword>
<feature type="transmembrane region" description="Helical" evidence="1">
    <location>
        <begin position="129"/>
        <end position="153"/>
    </location>
</feature>
<organism evidence="2 3">
    <name type="scientific">Paenibacillus glycanilyticus</name>
    <dbReference type="NCBI Taxonomy" id="126569"/>
    <lineage>
        <taxon>Bacteria</taxon>
        <taxon>Bacillati</taxon>
        <taxon>Bacillota</taxon>
        <taxon>Bacilli</taxon>
        <taxon>Bacillales</taxon>
        <taxon>Paenibacillaceae</taxon>
        <taxon>Paenibacillus</taxon>
    </lineage>
</organism>
<feature type="transmembrane region" description="Helical" evidence="1">
    <location>
        <begin position="41"/>
        <end position="62"/>
    </location>
</feature>
<dbReference type="Pfam" id="PF07224">
    <property type="entry name" value="Chlorophyllase"/>
    <property type="match status" value="1"/>
</dbReference>
<evidence type="ECO:0000313" key="2">
    <source>
        <dbReference type="EMBL" id="GLX69140.1"/>
    </source>
</evidence>
<accession>A0ABQ6GFW1</accession>
<feature type="transmembrane region" description="Helical" evidence="1">
    <location>
        <begin position="74"/>
        <end position="99"/>
    </location>
</feature>
<keyword evidence="3" id="KW-1185">Reference proteome</keyword>
<sequence length="757" mass="84663">MELELMEPHPQPLPERGPWRKRLADWLRRRTARRLEYDGPLWRAGAAGLLLFGSAAITAAALGMPTGFGMAIDIGAFVLANALALLIASQVIAILLSFMYVPVPRLFAGFLLYVGFECYYILYYSDFEIWNSVICALIYTAIGAIAGILIGWFSRSRIRIIAGIVLGAMIVSGIGIWVKEPFGGGTAAAVFASAEQLDGSPSSLLDVDNPGEPGSYEYSFFTYGSGTDKQRDEYEEDAALISKSVDASDYIKHWYWMKEQFWGFDQHDLPLNGRVWMPEGEGPFPLVLMVHGNHLMEDFSDAGYDYLGKLLASRGFIAISVDENFLNYSTWSGIPDNDFQVRAWMLLKHIQQIQTFSEEQGNAFYNRVDFSNIALIGHSRGGQAVAMAADRDTWFDADRTLESLNNGQVRIQTVIALAPTDKTIDNKSAKLTDVNYLTLQGARDGDVNDFYGDRQYIRSSFTPDSGYMKASVYLSEANHSRFNTEWGTMDERPPGGLFLSQRGMMEPEEQQQAAKVYVSAFLEATLHQKSDYVPLLQDYRAGLEWLPDSTAYVSRFEDSSFDEWTRFDEDRNKSTMPQGGQLEGDNLKSWDELDVKDRDHNNKGTVGAQIEWLEDSSYTLSLSKPFSLSDAAEAKQVFAFSLANMSSQLDPVHKNSSPQIQIELTATTGEQVILPLNDYMAVQKPFQTTYTLVPWLEKSIKSGKYKNETESVFQTYRLPLTGFAQAANDKDLSISQITFRFIGGPGKIMLDDIGLSN</sequence>
<proteinExistence type="predicted"/>
<keyword evidence="1" id="KW-0812">Transmembrane</keyword>
<name>A0ABQ6GFW1_9BACL</name>
<keyword evidence="1" id="KW-0472">Membrane</keyword>
<feature type="transmembrane region" description="Helical" evidence="1">
    <location>
        <begin position="160"/>
        <end position="178"/>
    </location>
</feature>
<evidence type="ECO:0000256" key="1">
    <source>
        <dbReference type="SAM" id="Phobius"/>
    </source>
</evidence>
<protein>
    <recommendedName>
        <fullName evidence="4">Alpha/beta hydrolase</fullName>
    </recommendedName>
</protein>
<dbReference type="InterPro" id="IPR029058">
    <property type="entry name" value="AB_hydrolase_fold"/>
</dbReference>
<dbReference type="Proteomes" id="UP001157114">
    <property type="component" value="Unassembled WGS sequence"/>
</dbReference>
<gene>
    <name evidence="2" type="ORF">MU1_34850</name>
</gene>
<dbReference type="EMBL" id="BSSQ01000014">
    <property type="protein sequence ID" value="GLX69140.1"/>
    <property type="molecule type" value="Genomic_DNA"/>
</dbReference>
<comment type="caution">
    <text evidence="2">The sequence shown here is derived from an EMBL/GenBank/DDBJ whole genome shotgun (WGS) entry which is preliminary data.</text>
</comment>
<dbReference type="PANTHER" id="PTHR33428">
    <property type="entry name" value="CHLOROPHYLLASE-2, CHLOROPLASTIC"/>
    <property type="match status" value="1"/>
</dbReference>
<dbReference type="PANTHER" id="PTHR33428:SF2">
    <property type="entry name" value="CHLOROPHYLLASE-2"/>
    <property type="match status" value="1"/>
</dbReference>
<dbReference type="Gene3D" id="3.40.50.1820">
    <property type="entry name" value="alpha/beta hydrolase"/>
    <property type="match status" value="1"/>
</dbReference>